<comment type="caution">
    <text evidence="7">The sequence shown here is derived from an EMBL/GenBank/DDBJ whole genome shotgun (WGS) entry which is preliminary data.</text>
</comment>
<dbReference type="InterPro" id="IPR029063">
    <property type="entry name" value="SAM-dependent_MTases_sf"/>
</dbReference>
<evidence type="ECO:0000256" key="2">
    <source>
        <dbReference type="ARBA" id="ARBA00022603"/>
    </source>
</evidence>
<evidence type="ECO:0000313" key="7">
    <source>
        <dbReference type="EMBL" id="KAF7955186.1"/>
    </source>
</evidence>
<feature type="compositionally biased region" description="Polar residues" evidence="6">
    <location>
        <begin position="116"/>
        <end position="147"/>
    </location>
</feature>
<dbReference type="PROSITE" id="PS51679">
    <property type="entry name" value="SAM_MT_C5"/>
    <property type="match status" value="1"/>
</dbReference>
<proteinExistence type="inferred from homology"/>
<protein>
    <recommendedName>
        <fullName evidence="1">DNA (cytosine-5-)-methyltransferase</fullName>
        <ecNumber evidence="1">2.1.1.37</ecNumber>
    </recommendedName>
</protein>
<evidence type="ECO:0000256" key="4">
    <source>
        <dbReference type="ARBA" id="ARBA00022691"/>
    </source>
</evidence>
<dbReference type="Gene3D" id="3.90.120.10">
    <property type="entry name" value="DNA Methylase, subunit A, domain 2"/>
    <property type="match status" value="1"/>
</dbReference>
<dbReference type="SUPFAM" id="SSF53335">
    <property type="entry name" value="S-adenosyl-L-methionine-dependent methyltransferases"/>
    <property type="match status" value="1"/>
</dbReference>
<keyword evidence="3 5" id="KW-0808">Transferase</keyword>
<feature type="active site" evidence="5">
    <location>
        <position position="612"/>
    </location>
</feature>
<sequence>MGNDIDRKKFDQGHEQKQVRENDKRDYYGMEIWNDTREQTMDASNKAIYVEKGVDVSFGIGSVCNFAVLPVNKESTQLILSSKVSSRYAFKTRSCSPALSDASSCTLRESSPEPETGSNPVSTNSTILDTHPSFKSLSISPETSDTPATPAKKRSLEESELSFTNLEIFNASKRHNGTPLSPFRGAYHMSSRLFQSHSTPQAAFLGQRIPSNSLRTHQSKPQATSPISDKSKAARADNNTRRQDSFIAASKEIINLDDEEEFPAFQIPPGVEVIDLDEYEIENELEEDIFGIEQHADAQSNFQRAFLADRNPEIVPPNVEIPSVAWKSSLLRPEKTVELKNGTFLKIETIVKNLASDEILIRGWKLVRTRDRMLSGIAGKKRNELAFIHEVDRDDKRDVWEQSVQTIRVDEVLKIRRLICTNRLLPDCRYNKDDIPVEVRSKEETEILKYIEEEMVLVARIVFVARYPNAEARVWKGALVDRPRESGILRSLQKKECTEGYYIDPGEKKKGWRGETVLGGSGNLDSRRNGFNLSSQYTYGDGYCGAGGMTRGATSAGLKVKWGFDFNPHAGETWQKNFPDAKFHLLPVNEFAALPDPRKKLWVDILHLSPPCQVFSPIHTCPGRNDEMNYAALFGVMAAIEKARPRIVTLEQTFGILHPKHKHAFNGLIACFTNLGFDVSWKVVRFQGYGTPSRRTRLIILASCPGEPLPHMPQYTYHDPQHLRPSQKPYLTPNKVLSAIPAHAPNHDPSSERLHRATYTPWDGSVICRAILTSGAGVGLPNGARGMTNRELAALQGFPLKHVFYGLETKKQVGNAVPPIFARRLLESVRRQLERRDGWVRGEGIVLSSDEE</sequence>
<dbReference type="PANTHER" id="PTHR10629:SF52">
    <property type="entry name" value="DNA (CYTOSINE-5)-METHYLTRANSFERASE 1"/>
    <property type="match status" value="1"/>
</dbReference>
<organism evidence="7 8">
    <name type="scientific">Botrytis byssoidea</name>
    <dbReference type="NCBI Taxonomy" id="139641"/>
    <lineage>
        <taxon>Eukaryota</taxon>
        <taxon>Fungi</taxon>
        <taxon>Dikarya</taxon>
        <taxon>Ascomycota</taxon>
        <taxon>Pezizomycotina</taxon>
        <taxon>Leotiomycetes</taxon>
        <taxon>Helotiales</taxon>
        <taxon>Sclerotiniaceae</taxon>
        <taxon>Botrytis</taxon>
    </lineage>
</organism>
<feature type="region of interest" description="Disordered" evidence="6">
    <location>
        <begin position="213"/>
        <end position="244"/>
    </location>
</feature>
<dbReference type="GO" id="GO:0044027">
    <property type="term" value="P:negative regulation of gene expression via chromosomal CpG island methylation"/>
    <property type="evidence" value="ECO:0007669"/>
    <property type="project" value="TreeGrafter"/>
</dbReference>
<name>A0A9P5IVD6_9HELO</name>
<accession>A0A9P5IVD6</accession>
<dbReference type="Pfam" id="PF00145">
    <property type="entry name" value="DNA_methylase"/>
    <property type="match status" value="2"/>
</dbReference>
<dbReference type="RefSeq" id="XP_038738316.1">
    <property type="nucleotide sequence ID" value="XM_038870955.1"/>
</dbReference>
<dbReference type="Proteomes" id="UP000710849">
    <property type="component" value="Unassembled WGS sequence"/>
</dbReference>
<dbReference type="GO" id="GO:0005634">
    <property type="term" value="C:nucleus"/>
    <property type="evidence" value="ECO:0007669"/>
    <property type="project" value="TreeGrafter"/>
</dbReference>
<dbReference type="InterPro" id="IPR050390">
    <property type="entry name" value="C5-Methyltransferase"/>
</dbReference>
<dbReference type="Gene3D" id="3.40.50.150">
    <property type="entry name" value="Vaccinia Virus protein VP39"/>
    <property type="match status" value="1"/>
</dbReference>
<gene>
    <name evidence="7" type="ORF">EAE97_000445</name>
</gene>
<feature type="compositionally biased region" description="Basic and acidic residues" evidence="6">
    <location>
        <begin position="229"/>
        <end position="244"/>
    </location>
</feature>
<dbReference type="GO" id="GO:0003886">
    <property type="term" value="F:DNA (cytosine-5-)-methyltransferase activity"/>
    <property type="evidence" value="ECO:0007669"/>
    <property type="project" value="UniProtKB-EC"/>
</dbReference>
<dbReference type="GO" id="GO:0003677">
    <property type="term" value="F:DNA binding"/>
    <property type="evidence" value="ECO:0007669"/>
    <property type="project" value="TreeGrafter"/>
</dbReference>
<dbReference type="EMBL" id="RCSW01000001">
    <property type="protein sequence ID" value="KAF7955186.1"/>
    <property type="molecule type" value="Genomic_DNA"/>
</dbReference>
<keyword evidence="4 5" id="KW-0949">S-adenosyl-L-methionine</keyword>
<keyword evidence="8" id="KW-1185">Reference proteome</keyword>
<dbReference type="GeneID" id="62144034"/>
<feature type="region of interest" description="Disordered" evidence="6">
    <location>
        <begin position="1"/>
        <end position="23"/>
    </location>
</feature>
<evidence type="ECO:0000256" key="3">
    <source>
        <dbReference type="ARBA" id="ARBA00022679"/>
    </source>
</evidence>
<reference evidence="7 8" key="1">
    <citation type="journal article" date="2020" name="Genome Biol. Evol.">
        <title>Comparative genomics of Sclerotiniaceae.</title>
        <authorList>
            <person name="Valero Jimenez C.A."/>
            <person name="Steentjes M."/>
            <person name="Scholten O.E."/>
            <person name="Van Kan J.A.L."/>
        </authorList>
    </citation>
    <scope>NUCLEOTIDE SEQUENCE [LARGE SCALE GENOMIC DNA]</scope>
    <source>
        <strain evidence="7 8">MUCL 94</strain>
    </source>
</reference>
<evidence type="ECO:0000313" key="8">
    <source>
        <dbReference type="Proteomes" id="UP000710849"/>
    </source>
</evidence>
<evidence type="ECO:0000256" key="5">
    <source>
        <dbReference type="PROSITE-ProRule" id="PRU01016"/>
    </source>
</evidence>
<dbReference type="InterPro" id="IPR001525">
    <property type="entry name" value="C5_MeTfrase"/>
</dbReference>
<keyword evidence="2 5" id="KW-0489">Methyltransferase</keyword>
<feature type="compositionally biased region" description="Polar residues" evidence="6">
    <location>
        <begin position="97"/>
        <end position="109"/>
    </location>
</feature>
<feature type="region of interest" description="Disordered" evidence="6">
    <location>
        <begin position="97"/>
        <end position="157"/>
    </location>
</feature>
<comment type="similarity">
    <text evidence="5">Belongs to the class I-like SAM-binding methyltransferase superfamily. C5-methyltransferase family.</text>
</comment>
<evidence type="ECO:0000256" key="1">
    <source>
        <dbReference type="ARBA" id="ARBA00011975"/>
    </source>
</evidence>
<dbReference type="AlphaFoldDB" id="A0A9P5IVD6"/>
<evidence type="ECO:0000256" key="6">
    <source>
        <dbReference type="SAM" id="MobiDB-lite"/>
    </source>
</evidence>
<dbReference type="PANTHER" id="PTHR10629">
    <property type="entry name" value="CYTOSINE-SPECIFIC METHYLTRANSFERASE"/>
    <property type="match status" value="1"/>
</dbReference>
<dbReference type="GO" id="GO:0032259">
    <property type="term" value="P:methylation"/>
    <property type="evidence" value="ECO:0007669"/>
    <property type="project" value="UniProtKB-KW"/>
</dbReference>
<feature type="compositionally biased region" description="Polar residues" evidence="6">
    <location>
        <begin position="213"/>
        <end position="228"/>
    </location>
</feature>
<dbReference type="EC" id="2.1.1.37" evidence="1"/>